<protein>
    <submittedName>
        <fullName evidence="1">Uncharacterized protein</fullName>
    </submittedName>
</protein>
<proteinExistence type="predicted"/>
<dbReference type="Proteomes" id="UP001219934">
    <property type="component" value="Unassembled WGS sequence"/>
</dbReference>
<evidence type="ECO:0000313" key="1">
    <source>
        <dbReference type="EMBL" id="KAJ4934611.1"/>
    </source>
</evidence>
<evidence type="ECO:0000313" key="2">
    <source>
        <dbReference type="Proteomes" id="UP001219934"/>
    </source>
</evidence>
<keyword evidence="2" id="KW-1185">Reference proteome</keyword>
<organism evidence="1 2">
    <name type="scientific">Pogonophryne albipinna</name>
    <dbReference type="NCBI Taxonomy" id="1090488"/>
    <lineage>
        <taxon>Eukaryota</taxon>
        <taxon>Metazoa</taxon>
        <taxon>Chordata</taxon>
        <taxon>Craniata</taxon>
        <taxon>Vertebrata</taxon>
        <taxon>Euteleostomi</taxon>
        <taxon>Actinopterygii</taxon>
        <taxon>Neopterygii</taxon>
        <taxon>Teleostei</taxon>
        <taxon>Neoteleostei</taxon>
        <taxon>Acanthomorphata</taxon>
        <taxon>Eupercaria</taxon>
        <taxon>Perciformes</taxon>
        <taxon>Notothenioidei</taxon>
        <taxon>Pogonophryne</taxon>
    </lineage>
</organism>
<dbReference type="EMBL" id="JAPTMU010000012">
    <property type="protein sequence ID" value="KAJ4934611.1"/>
    <property type="molecule type" value="Genomic_DNA"/>
</dbReference>
<sequence>MVTRAYKHIRECVITNAKVMTETTIQLPEVQQEQQVLKQGIPAPDAPMAGPEKLLVAMQKGTSLFPGSLAEPHTFVLPPNTAPEEIPTSGHLTGPPTTSILCSSLPCTDSTLLNTIHGTICAASSSAWTLTGCAWKLSDDASQHAIAISYSGTNIQSE</sequence>
<dbReference type="AlphaFoldDB" id="A0AAD6B2S9"/>
<gene>
    <name evidence="1" type="ORF">JOQ06_007397</name>
</gene>
<comment type="caution">
    <text evidence="1">The sequence shown here is derived from an EMBL/GenBank/DDBJ whole genome shotgun (WGS) entry which is preliminary data.</text>
</comment>
<accession>A0AAD6B2S9</accession>
<reference evidence="1" key="1">
    <citation type="submission" date="2022-11" db="EMBL/GenBank/DDBJ databases">
        <title>Chromosome-level genome of Pogonophryne albipinna.</title>
        <authorList>
            <person name="Jo E."/>
        </authorList>
    </citation>
    <scope>NUCLEOTIDE SEQUENCE</scope>
    <source>
        <strain evidence="1">SGF0006</strain>
        <tissue evidence="1">Muscle</tissue>
    </source>
</reference>
<name>A0AAD6B2S9_9TELE</name>